<dbReference type="Pfam" id="PF13289">
    <property type="entry name" value="SIR2_2"/>
    <property type="match status" value="1"/>
</dbReference>
<reference evidence="2" key="1">
    <citation type="journal article" date="2019" name="Int. J. Syst. Evol. Microbiol.">
        <title>The Global Catalogue of Microorganisms (GCM) 10K type strain sequencing project: providing services to taxonomists for standard genome sequencing and annotation.</title>
        <authorList>
            <consortium name="The Broad Institute Genomics Platform"/>
            <consortium name="The Broad Institute Genome Sequencing Center for Infectious Disease"/>
            <person name="Wu L."/>
            <person name="Ma J."/>
        </authorList>
    </citation>
    <scope>NUCLEOTIDE SEQUENCE [LARGE SCALE GENOMIC DNA]</scope>
    <source>
        <strain evidence="2">CCUG 49560</strain>
    </source>
</reference>
<protein>
    <submittedName>
        <fullName evidence="1">SIR2 family protein</fullName>
    </submittedName>
</protein>
<sequence>MDESDWRRLTRQLETGECTPFLGAGACHGTLPTGGELSRAWAAKYDYPFIDGDNLARVMQYAAADIKDAVTLKREVCDHLLAAGRPDFTRDGEIHSFLARFPIPVFLTTNYDDFLVEGLRARNKTPHPAICPWHDGLPYDRKLFERGAGLRPEVARPVVYHLHGSVERPDSLVLTEDDYLEFLVHMTAARTRNNRQIMPPAILDALANRPLLFIGYSLQDWTFRVLFHGLISRYPAIRRRRHVSVQLPPPGDHMKTGATERAKMYLGRYFDGWDISIFWGSAQEFCGELGRRMGTAP</sequence>
<name>A0ABV9EKJ6_9ACTN</name>
<dbReference type="RefSeq" id="WP_262843838.1">
    <property type="nucleotide sequence ID" value="NZ_JANZYP010000022.1"/>
</dbReference>
<dbReference type="EMBL" id="JBHSFN010000020">
    <property type="protein sequence ID" value="MFC4590100.1"/>
    <property type="molecule type" value="Genomic_DNA"/>
</dbReference>
<dbReference type="Proteomes" id="UP001595891">
    <property type="component" value="Unassembled WGS sequence"/>
</dbReference>
<gene>
    <name evidence="1" type="ORF">ACFO8L_28685</name>
</gene>
<evidence type="ECO:0000313" key="2">
    <source>
        <dbReference type="Proteomes" id="UP001595891"/>
    </source>
</evidence>
<organism evidence="1 2">
    <name type="scientific">Sphaerisporangium corydalis</name>
    <dbReference type="NCBI Taxonomy" id="1441875"/>
    <lineage>
        <taxon>Bacteria</taxon>
        <taxon>Bacillati</taxon>
        <taxon>Actinomycetota</taxon>
        <taxon>Actinomycetes</taxon>
        <taxon>Streptosporangiales</taxon>
        <taxon>Streptosporangiaceae</taxon>
        <taxon>Sphaerisporangium</taxon>
    </lineage>
</organism>
<evidence type="ECO:0000313" key="1">
    <source>
        <dbReference type="EMBL" id="MFC4590100.1"/>
    </source>
</evidence>
<accession>A0ABV9EKJ6</accession>
<proteinExistence type="predicted"/>
<keyword evidence="2" id="KW-1185">Reference proteome</keyword>
<comment type="caution">
    <text evidence="1">The sequence shown here is derived from an EMBL/GenBank/DDBJ whole genome shotgun (WGS) entry which is preliminary data.</text>
</comment>